<dbReference type="Proteomes" id="UP000321635">
    <property type="component" value="Unassembled WGS sequence"/>
</dbReference>
<organism evidence="1 2">
    <name type="scientific">Acetobacter nitrogenifigens DSM 23921 = NBRC 105050</name>
    <dbReference type="NCBI Taxonomy" id="1120919"/>
    <lineage>
        <taxon>Bacteria</taxon>
        <taxon>Pseudomonadati</taxon>
        <taxon>Pseudomonadota</taxon>
        <taxon>Alphaproteobacteria</taxon>
        <taxon>Acetobacterales</taxon>
        <taxon>Acetobacteraceae</taxon>
        <taxon>Acetobacter</taxon>
    </lineage>
</organism>
<dbReference type="OrthoDB" id="7303458at2"/>
<sequence>MARDTFMVEIDRYVRDDVSVDAVKAQLIADVIAERDALIAAGEASSRWTRTVNGTADAPESDLQPGGAIIYNFSDLSQAVILALETCRNKSPVSSGDYRDAWIVMVTGGVWTGDLEDLPSGVEVTISNPVPYARKIDVGAMKMSVPPGIIEAARQTVQRKFAGITAERRFLNLSGHYGKWQAPYLLKGNAQRKLAQLNPRSSVFRRGERYLARRRDLGVGQPITYPSLVLSEK</sequence>
<keyword evidence="2" id="KW-1185">Reference proteome</keyword>
<proteinExistence type="predicted"/>
<dbReference type="RefSeq" id="WP_051292556.1">
    <property type="nucleotide sequence ID" value="NZ_AUBI01000045.1"/>
</dbReference>
<evidence type="ECO:0000313" key="1">
    <source>
        <dbReference type="EMBL" id="GEN61739.1"/>
    </source>
</evidence>
<dbReference type="AlphaFoldDB" id="A0A511XFM1"/>
<reference evidence="1 2" key="1">
    <citation type="submission" date="2019-07" db="EMBL/GenBank/DDBJ databases">
        <title>Whole genome shotgun sequence of Acetobacter nitrogenifigens NBRC 105050.</title>
        <authorList>
            <person name="Hosoyama A."/>
            <person name="Uohara A."/>
            <person name="Ohji S."/>
            <person name="Ichikawa N."/>
        </authorList>
    </citation>
    <scope>NUCLEOTIDE SEQUENCE [LARGE SCALE GENOMIC DNA]</scope>
    <source>
        <strain evidence="1 2">NBRC 105050</strain>
    </source>
</reference>
<gene>
    <name evidence="1" type="ORF">ANI02nite_36230</name>
</gene>
<evidence type="ECO:0000313" key="2">
    <source>
        <dbReference type="Proteomes" id="UP000321635"/>
    </source>
</evidence>
<accession>A0A511XFM1</accession>
<dbReference type="STRING" id="1120919.GCA_000429165_03855"/>
<dbReference type="EMBL" id="BJYF01000070">
    <property type="protein sequence ID" value="GEN61739.1"/>
    <property type="molecule type" value="Genomic_DNA"/>
</dbReference>
<protein>
    <submittedName>
        <fullName evidence="1">Uncharacterized protein</fullName>
    </submittedName>
</protein>
<comment type="caution">
    <text evidence="1">The sequence shown here is derived from an EMBL/GenBank/DDBJ whole genome shotgun (WGS) entry which is preliminary data.</text>
</comment>
<name>A0A511XFM1_9PROT</name>